<dbReference type="InterPro" id="IPR014776">
    <property type="entry name" value="4pyrrole_Mease_sub2"/>
</dbReference>
<name>A0ABY5AM54_9CYAN</name>
<evidence type="ECO:0000259" key="8">
    <source>
        <dbReference type="Pfam" id="PF00590"/>
    </source>
</evidence>
<keyword evidence="10" id="KW-1185">Reference proteome</keyword>
<dbReference type="InterPro" id="IPR000878">
    <property type="entry name" value="4pyrrol_Mease"/>
</dbReference>
<reference evidence="9" key="1">
    <citation type="submission" date="2022-06" db="EMBL/GenBank/DDBJ databases">
        <title>Genome sequence of Phormidium yuhuli AB48 isolated from an industrial photobioreactor environment.</title>
        <authorList>
            <person name="Qiu Y."/>
            <person name="Noonan A.J.C."/>
            <person name="Dofher K."/>
            <person name="Koch M."/>
            <person name="Kieft B."/>
            <person name="Lin X."/>
            <person name="Ziels R.M."/>
            <person name="Hallam S.J."/>
        </authorList>
    </citation>
    <scope>NUCLEOTIDE SEQUENCE</scope>
    <source>
        <strain evidence="9">AB48</strain>
    </source>
</reference>
<dbReference type="InterPro" id="IPR006362">
    <property type="entry name" value="Cbl_synth_CobM/CibF"/>
</dbReference>
<keyword evidence="3" id="KW-0169">Cobalamin biosynthesis</keyword>
<dbReference type="InterPro" id="IPR014777">
    <property type="entry name" value="4pyrrole_Mease_sub1"/>
</dbReference>
<gene>
    <name evidence="9" type="primary">cobM</name>
    <name evidence="9" type="ORF">NEA10_10555</name>
</gene>
<evidence type="ECO:0000256" key="7">
    <source>
        <dbReference type="RuleBase" id="RU003960"/>
    </source>
</evidence>
<dbReference type="InterPro" id="IPR050161">
    <property type="entry name" value="Siro_Cobalamin_biosynth"/>
</dbReference>
<dbReference type="InterPro" id="IPR035996">
    <property type="entry name" value="4pyrrol_Methylase_sf"/>
</dbReference>
<evidence type="ECO:0000256" key="5">
    <source>
        <dbReference type="ARBA" id="ARBA00022679"/>
    </source>
</evidence>
<comment type="pathway">
    <text evidence="1">Cofactor biosynthesis; adenosylcobalamin biosynthesis.</text>
</comment>
<evidence type="ECO:0000256" key="3">
    <source>
        <dbReference type="ARBA" id="ARBA00022573"/>
    </source>
</evidence>
<proteinExistence type="inferred from homology"/>
<dbReference type="SUPFAM" id="SSF53790">
    <property type="entry name" value="Tetrapyrrole methylase"/>
    <property type="match status" value="1"/>
</dbReference>
<keyword evidence="4 7" id="KW-0489">Methyltransferase</keyword>
<dbReference type="EMBL" id="CP098611">
    <property type="protein sequence ID" value="USR89334.1"/>
    <property type="molecule type" value="Genomic_DNA"/>
</dbReference>
<dbReference type="Gene3D" id="3.40.1010.10">
    <property type="entry name" value="Cobalt-precorrin-4 Transmethylase, Domain 1"/>
    <property type="match status" value="1"/>
</dbReference>
<dbReference type="Gene3D" id="3.30.950.10">
    <property type="entry name" value="Methyltransferase, Cobalt-precorrin-4 Transmethylase, Domain 2"/>
    <property type="match status" value="1"/>
</dbReference>
<keyword evidence="5 7" id="KW-0808">Transferase</keyword>
<dbReference type="PANTHER" id="PTHR45790">
    <property type="entry name" value="SIROHEME SYNTHASE-RELATED"/>
    <property type="match status" value="1"/>
</dbReference>
<protein>
    <submittedName>
        <fullName evidence="9">Precorrin-4 C(11)-methyltransferase</fullName>
        <ecNumber evidence="9">2.1.1.133</ecNumber>
    </submittedName>
</protein>
<evidence type="ECO:0000256" key="4">
    <source>
        <dbReference type="ARBA" id="ARBA00022603"/>
    </source>
</evidence>
<evidence type="ECO:0000256" key="6">
    <source>
        <dbReference type="ARBA" id="ARBA00022691"/>
    </source>
</evidence>
<accession>A0ABY5AM54</accession>
<evidence type="ECO:0000256" key="1">
    <source>
        <dbReference type="ARBA" id="ARBA00004953"/>
    </source>
</evidence>
<dbReference type="PROSITE" id="PS00839">
    <property type="entry name" value="SUMT_1"/>
    <property type="match status" value="1"/>
</dbReference>
<dbReference type="Proteomes" id="UP001056708">
    <property type="component" value="Chromosome"/>
</dbReference>
<evidence type="ECO:0000313" key="9">
    <source>
        <dbReference type="EMBL" id="USR89334.1"/>
    </source>
</evidence>
<dbReference type="RefSeq" id="WP_252659609.1">
    <property type="nucleotide sequence ID" value="NZ_CP098611.1"/>
</dbReference>
<evidence type="ECO:0000313" key="10">
    <source>
        <dbReference type="Proteomes" id="UP001056708"/>
    </source>
</evidence>
<dbReference type="NCBIfam" id="TIGR01465">
    <property type="entry name" value="cobM_cbiF"/>
    <property type="match status" value="1"/>
</dbReference>
<dbReference type="GO" id="GO:0046026">
    <property type="term" value="F:precorrin-4 C11-methyltransferase activity"/>
    <property type="evidence" value="ECO:0007669"/>
    <property type="project" value="UniProtKB-EC"/>
</dbReference>
<keyword evidence="6" id="KW-0949">S-adenosyl-L-methionine</keyword>
<dbReference type="PANTHER" id="PTHR45790:SF4">
    <property type="entry name" value="COBALT-PRECORRIN-4 C(11)-METHYLTRANSFERASE"/>
    <property type="match status" value="1"/>
</dbReference>
<dbReference type="GO" id="GO:0032259">
    <property type="term" value="P:methylation"/>
    <property type="evidence" value="ECO:0007669"/>
    <property type="project" value="UniProtKB-KW"/>
</dbReference>
<feature type="domain" description="Tetrapyrrole methylase" evidence="8">
    <location>
        <begin position="7"/>
        <end position="211"/>
    </location>
</feature>
<comment type="similarity">
    <text evidence="2 7">Belongs to the precorrin methyltransferase family.</text>
</comment>
<sequence length="262" mass="29027">MAILSPVTIIGAGPGDPELITVRGQQRLAQADVVFYAGSLVPPAMLQHCHPDSERIDTRGDTLEVWVFRLLEEVQAGKTVVRLQDGDPSLYGAVHELLVYLIKEKIPFEIVPGVSAFQAAAARLKTELTVPNLVQTIILTRTQGRTQVPHREDLASLARHQASLCLYLSAGQIHKAQEQLLQHYSPQTPMALCYRLGWEDELVELGTVAEMVRMTEQFGLKRTVLYVVSPALGATAEGRSRLYDGQHHHLFRPQSSPMPPDQ</sequence>
<dbReference type="Pfam" id="PF00590">
    <property type="entry name" value="TP_methylase"/>
    <property type="match status" value="1"/>
</dbReference>
<dbReference type="EC" id="2.1.1.133" evidence="9"/>
<organism evidence="9 10">
    <name type="scientific">Phormidium yuhuli AB48</name>
    <dbReference type="NCBI Taxonomy" id="2940671"/>
    <lineage>
        <taxon>Bacteria</taxon>
        <taxon>Bacillati</taxon>
        <taxon>Cyanobacteriota</taxon>
        <taxon>Cyanophyceae</taxon>
        <taxon>Oscillatoriophycideae</taxon>
        <taxon>Oscillatoriales</taxon>
        <taxon>Oscillatoriaceae</taxon>
        <taxon>Phormidium</taxon>
        <taxon>Phormidium yuhuli</taxon>
    </lineage>
</organism>
<dbReference type="PROSITE" id="PS00840">
    <property type="entry name" value="SUMT_2"/>
    <property type="match status" value="1"/>
</dbReference>
<dbReference type="InterPro" id="IPR003043">
    <property type="entry name" value="Uropor_MeTrfase_CS"/>
</dbReference>
<dbReference type="CDD" id="cd11641">
    <property type="entry name" value="Precorrin-4_C11-MT"/>
    <property type="match status" value="1"/>
</dbReference>
<evidence type="ECO:0000256" key="2">
    <source>
        <dbReference type="ARBA" id="ARBA00005879"/>
    </source>
</evidence>